<dbReference type="Proteomes" id="UP000799754">
    <property type="component" value="Unassembled WGS sequence"/>
</dbReference>
<protein>
    <submittedName>
        <fullName evidence="1">Uncharacterized protein</fullName>
    </submittedName>
</protein>
<dbReference type="EMBL" id="MU006701">
    <property type="protein sequence ID" value="KAF2633444.1"/>
    <property type="molecule type" value="Genomic_DNA"/>
</dbReference>
<organism evidence="1 2">
    <name type="scientific">Macroventuria anomochaeta</name>
    <dbReference type="NCBI Taxonomy" id="301207"/>
    <lineage>
        <taxon>Eukaryota</taxon>
        <taxon>Fungi</taxon>
        <taxon>Dikarya</taxon>
        <taxon>Ascomycota</taxon>
        <taxon>Pezizomycotina</taxon>
        <taxon>Dothideomycetes</taxon>
        <taxon>Pleosporomycetidae</taxon>
        <taxon>Pleosporales</taxon>
        <taxon>Pleosporineae</taxon>
        <taxon>Didymellaceae</taxon>
        <taxon>Macroventuria</taxon>
    </lineage>
</organism>
<keyword evidence="2" id="KW-1185">Reference proteome</keyword>
<evidence type="ECO:0000313" key="2">
    <source>
        <dbReference type="Proteomes" id="UP000799754"/>
    </source>
</evidence>
<accession>A0ACB6SJ57</accession>
<reference evidence="1" key="1">
    <citation type="journal article" date="2020" name="Stud. Mycol.">
        <title>101 Dothideomycetes genomes: a test case for predicting lifestyles and emergence of pathogens.</title>
        <authorList>
            <person name="Haridas S."/>
            <person name="Albert R."/>
            <person name="Binder M."/>
            <person name="Bloem J."/>
            <person name="Labutti K."/>
            <person name="Salamov A."/>
            <person name="Andreopoulos B."/>
            <person name="Baker S."/>
            <person name="Barry K."/>
            <person name="Bills G."/>
            <person name="Bluhm B."/>
            <person name="Cannon C."/>
            <person name="Castanera R."/>
            <person name="Culley D."/>
            <person name="Daum C."/>
            <person name="Ezra D."/>
            <person name="Gonzalez J."/>
            <person name="Henrissat B."/>
            <person name="Kuo A."/>
            <person name="Liang C."/>
            <person name="Lipzen A."/>
            <person name="Lutzoni F."/>
            <person name="Magnuson J."/>
            <person name="Mondo S."/>
            <person name="Nolan M."/>
            <person name="Ohm R."/>
            <person name="Pangilinan J."/>
            <person name="Park H.-J."/>
            <person name="Ramirez L."/>
            <person name="Alfaro M."/>
            <person name="Sun H."/>
            <person name="Tritt A."/>
            <person name="Yoshinaga Y."/>
            <person name="Zwiers L.-H."/>
            <person name="Turgeon B."/>
            <person name="Goodwin S."/>
            <person name="Spatafora J."/>
            <person name="Crous P."/>
            <person name="Grigoriev I."/>
        </authorList>
    </citation>
    <scope>NUCLEOTIDE SEQUENCE</scope>
    <source>
        <strain evidence="1">CBS 525.71</strain>
    </source>
</reference>
<gene>
    <name evidence="1" type="ORF">BU25DRAFT_453213</name>
</gene>
<name>A0ACB6SJ57_9PLEO</name>
<sequence>MFTIPCDNAEASNPQPVKNTSTTSRVGLGIDLDTLRDIWAYISPDSEPVSSAISTAHDCEVSDTDSRTTILSPWDIEAARSTFSNLSSEPESRPDTPRPSPAHSTSTSPIHFQTTQSPRVKRLLRASGLSVRTHDLDATPRHEPARPVITSFFNGLRPALKPVNMETAFTPFYHHLAGTAPCSD</sequence>
<comment type="caution">
    <text evidence="1">The sequence shown here is derived from an EMBL/GenBank/DDBJ whole genome shotgun (WGS) entry which is preliminary data.</text>
</comment>
<proteinExistence type="predicted"/>
<evidence type="ECO:0000313" key="1">
    <source>
        <dbReference type="EMBL" id="KAF2633444.1"/>
    </source>
</evidence>